<name>A0A2Z2NY34_9GAMM</name>
<dbReference type="Proteomes" id="UP000250079">
    <property type="component" value="Chromosome"/>
</dbReference>
<gene>
    <name evidence="1" type="ORF">IMCC3135_30750</name>
</gene>
<dbReference type="OrthoDB" id="6845438at2"/>
<proteinExistence type="predicted"/>
<dbReference type="RefSeq" id="WP_157736375.1">
    <property type="nucleotide sequence ID" value="NZ_CP018632.1"/>
</dbReference>
<protein>
    <submittedName>
        <fullName evidence="1">Uncharacterized protein</fullName>
    </submittedName>
</protein>
<evidence type="ECO:0000313" key="2">
    <source>
        <dbReference type="Proteomes" id="UP000250079"/>
    </source>
</evidence>
<dbReference type="EMBL" id="CP018632">
    <property type="protein sequence ID" value="ASJ76199.1"/>
    <property type="molecule type" value="Genomic_DNA"/>
</dbReference>
<sequence length="302" mass="34084">MFLFDWDLWHYIYEGKKGRSLERWALRYLHSACNLHRLALGIKILTGTKYSLEISSIWIDGTPQAHGVARTKSVKCELADLLYIIEECDADKNVINKKALLLQGKNTRKFNKIDGGSSTKKERALFEKLDRKRELVLKSGVSDSSRKIGSYVLGGTLSEGLSDCAKFLLMPKSKFWESKSAHLFPFHVTWTKSEKTADMKIGVSLDEATLNMLVANEIGKPVVDPKTCEWSRLVTDLEKGYLGVTMNGYGGQKRVNSSLFIAMDEQGDMLRFSNSLNGHEEPAENVPFISIIRIKVIDRSKD</sequence>
<reference evidence="1 2" key="1">
    <citation type="submission" date="2016-12" db="EMBL/GenBank/DDBJ databases">
        <authorList>
            <person name="Song W.-J."/>
            <person name="Kurnit D.M."/>
        </authorList>
    </citation>
    <scope>NUCLEOTIDE SEQUENCE [LARGE SCALE GENOMIC DNA]</scope>
    <source>
        <strain evidence="1 2">IMCC3135</strain>
    </source>
</reference>
<accession>A0A2Z2NY34</accession>
<evidence type="ECO:0000313" key="1">
    <source>
        <dbReference type="EMBL" id="ASJ76199.1"/>
    </source>
</evidence>
<keyword evidence="2" id="KW-1185">Reference proteome</keyword>
<dbReference type="AlphaFoldDB" id="A0A2Z2NY34"/>
<organism evidence="1 2">
    <name type="scientific">Granulosicoccus antarcticus IMCC3135</name>
    <dbReference type="NCBI Taxonomy" id="1192854"/>
    <lineage>
        <taxon>Bacteria</taxon>
        <taxon>Pseudomonadati</taxon>
        <taxon>Pseudomonadota</taxon>
        <taxon>Gammaproteobacteria</taxon>
        <taxon>Chromatiales</taxon>
        <taxon>Granulosicoccaceae</taxon>
        <taxon>Granulosicoccus</taxon>
    </lineage>
</organism>
<dbReference type="KEGG" id="gai:IMCC3135_30750"/>